<name>A0ABS6WPN7_9HYPH</name>
<organism evidence="1 2">
    <name type="scientific">Pseudohoeflea coraliihabitans</name>
    <dbReference type="NCBI Taxonomy" id="2860393"/>
    <lineage>
        <taxon>Bacteria</taxon>
        <taxon>Pseudomonadati</taxon>
        <taxon>Pseudomonadota</taxon>
        <taxon>Alphaproteobacteria</taxon>
        <taxon>Hyphomicrobiales</taxon>
        <taxon>Rhizobiaceae</taxon>
        <taxon>Pseudohoeflea</taxon>
    </lineage>
</organism>
<comment type="caution">
    <text evidence="1">The sequence shown here is derived from an EMBL/GenBank/DDBJ whole genome shotgun (WGS) entry which is preliminary data.</text>
</comment>
<accession>A0ABS6WPN7</accession>
<evidence type="ECO:0000313" key="2">
    <source>
        <dbReference type="Proteomes" id="UP001430804"/>
    </source>
</evidence>
<proteinExistence type="predicted"/>
<dbReference type="Proteomes" id="UP001430804">
    <property type="component" value="Unassembled WGS sequence"/>
</dbReference>
<protein>
    <submittedName>
        <fullName evidence="1">Uncharacterized protein</fullName>
    </submittedName>
</protein>
<dbReference type="EMBL" id="JAHWQX010000003">
    <property type="protein sequence ID" value="MBW3097941.1"/>
    <property type="molecule type" value="Genomic_DNA"/>
</dbReference>
<keyword evidence="2" id="KW-1185">Reference proteome</keyword>
<gene>
    <name evidence="1" type="ORF">KY465_11680</name>
</gene>
<sequence length="247" mass="27020">MLTNLQIGRIAALATDVLASPLFARRQATPDQLHQYGLVFWPVQVALVAGLPALVATLCDAIAEVALSGDNVRQEICLQQALRSILPAANDELGSGHDPLGCMRHDFFAAQLQERSGLDPAHLRENWVRGGANAQLAGEMRRAFASLESGLHMIYVVDTLAPHFLAHQETLFGSCAEPGATIHPRRHQEHALHVSPNAAEFTGLVSLEMQRLETFFRLWRATADQLHHRMNLAVASDAPSQHDALRA</sequence>
<dbReference type="RefSeq" id="WP_219201891.1">
    <property type="nucleotide sequence ID" value="NZ_JAHWQX010000003.1"/>
</dbReference>
<reference evidence="1" key="1">
    <citation type="submission" date="2021-07" db="EMBL/GenBank/DDBJ databases">
        <title>Pseudohoeflea marina sp. nov. a polyhydroxyalcanoate-producing bacterium.</title>
        <authorList>
            <person name="Zheng W."/>
            <person name="Yu S."/>
            <person name="Huang Y."/>
        </authorList>
    </citation>
    <scope>NUCLEOTIDE SEQUENCE</scope>
    <source>
        <strain evidence="1">DP4N28-3</strain>
    </source>
</reference>
<evidence type="ECO:0000313" key="1">
    <source>
        <dbReference type="EMBL" id="MBW3097941.1"/>
    </source>
</evidence>